<keyword evidence="7" id="KW-1185">Reference proteome</keyword>
<evidence type="ECO:0000313" key="7">
    <source>
        <dbReference type="Proteomes" id="UP000198520"/>
    </source>
</evidence>
<keyword evidence="2" id="KW-0963">Cytoplasm</keyword>
<dbReference type="Proteomes" id="UP000198520">
    <property type="component" value="Unassembled WGS sequence"/>
</dbReference>
<comment type="subcellular location">
    <subcellularLocation>
        <location evidence="2">Cytoplasm</location>
    </subcellularLocation>
</comment>
<dbReference type="GO" id="GO:0009086">
    <property type="term" value="P:methionine biosynthetic process"/>
    <property type="evidence" value="ECO:0007669"/>
    <property type="project" value="UniProtKB-UniRule"/>
</dbReference>
<proteinExistence type="inferred from homology"/>
<sequence length="410" mass="42985">MTSLEHEAGGALARPRSGDVAAHRAAPAYAGTARRGSRAEGAGPGWRPSAPAGPVAAVGAVELETGSVLPDVVLAYQTWGTLAPDRSNAVLVLHALTGGTDVRTEDPTRPGWWQDLVGPGLPIDTDRYFVVAPNVLGGCHGSTGPASPAPDGRPYGSRFPVVTVRDQVAAEIQLSAALGIDAWQFVVGGSMGGLRALEWAILGPEAGIDVVSVGVIAATAQSSGDQIAWAHPQLAAIQADPHFHGGDYYDQAQAPTTGLGIARQIAHTTYRSAAELDRRFGRIPQGAEDPLRGGRFAVQSYLDHHAHKLARRFDANSYLVLTESMLTHDLGRDRGGVDTALASIQARVMVAAVESDRLFLPVESARIARHAPRCPGVHTIRSEYGHDGFLIEVGQLSSIIAGFLASLPSS</sequence>
<dbReference type="HAMAP" id="MF_00296">
    <property type="entry name" value="MetX_acyltransf"/>
    <property type="match status" value="1"/>
</dbReference>
<dbReference type="InterPro" id="IPR000073">
    <property type="entry name" value="AB_hydrolase_1"/>
</dbReference>
<dbReference type="EMBL" id="FONZ01000003">
    <property type="protein sequence ID" value="SFF21437.1"/>
    <property type="molecule type" value="Genomic_DNA"/>
</dbReference>
<evidence type="ECO:0000256" key="3">
    <source>
        <dbReference type="PIRSR" id="PIRSR000443-1"/>
    </source>
</evidence>
<feature type="domain" description="AB hydrolase-1" evidence="5">
    <location>
        <begin position="88"/>
        <end position="390"/>
    </location>
</feature>
<dbReference type="GO" id="GO:0005737">
    <property type="term" value="C:cytoplasm"/>
    <property type="evidence" value="ECO:0007669"/>
    <property type="project" value="UniProtKB-SubCell"/>
</dbReference>
<dbReference type="PANTHER" id="PTHR32268">
    <property type="entry name" value="HOMOSERINE O-ACETYLTRANSFERASE"/>
    <property type="match status" value="1"/>
</dbReference>
<feature type="binding site" evidence="2">
    <location>
        <position position="263"/>
    </location>
    <ligand>
        <name>substrate</name>
    </ligand>
</feature>
<keyword evidence="1 2" id="KW-0808">Transferase</keyword>
<dbReference type="NCBIfam" id="TIGR01392">
    <property type="entry name" value="homoserO_Ac_trn"/>
    <property type="match status" value="1"/>
</dbReference>
<keyword evidence="2" id="KW-0486">Methionine biosynthesis</keyword>
<dbReference type="SUPFAM" id="SSF53474">
    <property type="entry name" value="alpha/beta-Hydrolases"/>
    <property type="match status" value="1"/>
</dbReference>
<dbReference type="UniPathway" id="UPA00051">
    <property type="reaction ID" value="UER00074"/>
</dbReference>
<feature type="binding site" evidence="2">
    <location>
        <position position="387"/>
    </location>
    <ligand>
        <name>substrate</name>
    </ligand>
</feature>
<dbReference type="InterPro" id="IPR008220">
    <property type="entry name" value="HAT_MetX-like"/>
</dbReference>
<evidence type="ECO:0000256" key="4">
    <source>
        <dbReference type="SAM" id="MobiDB-lite"/>
    </source>
</evidence>
<feature type="region of interest" description="Disordered" evidence="4">
    <location>
        <begin position="1"/>
        <end position="52"/>
    </location>
</feature>
<dbReference type="AlphaFoldDB" id="A0A1I2GXC9"/>
<keyword evidence="2" id="KW-0028">Amino-acid biosynthesis</keyword>
<dbReference type="Pfam" id="PF00561">
    <property type="entry name" value="Abhydrolase_1"/>
    <property type="match status" value="1"/>
</dbReference>
<dbReference type="Gene3D" id="3.40.50.1820">
    <property type="entry name" value="alpha/beta hydrolase"/>
    <property type="match status" value="1"/>
</dbReference>
<dbReference type="EC" id="2.3.1.31" evidence="2"/>
<feature type="active site" evidence="2 3">
    <location>
        <position position="356"/>
    </location>
</feature>
<dbReference type="OrthoDB" id="9800754at2"/>
<dbReference type="PANTHER" id="PTHR32268:SF11">
    <property type="entry name" value="HOMOSERINE O-ACETYLTRANSFERASE"/>
    <property type="match status" value="1"/>
</dbReference>
<comment type="caution">
    <text evidence="2">Lacks conserved residue(s) required for the propagation of feature annotation.</text>
</comment>
<accession>A0A1I2GXC9</accession>
<dbReference type="GO" id="GO:0009092">
    <property type="term" value="P:homoserine metabolic process"/>
    <property type="evidence" value="ECO:0007669"/>
    <property type="project" value="TreeGrafter"/>
</dbReference>
<dbReference type="PIRSF" id="PIRSF000443">
    <property type="entry name" value="Homoser_Ac_trans"/>
    <property type="match status" value="1"/>
</dbReference>
<protein>
    <recommendedName>
        <fullName evidence="2">Homoserine O-acetyltransferase</fullName>
        <shortName evidence="2">HAT</shortName>
        <ecNumber evidence="2">2.3.1.31</ecNumber>
    </recommendedName>
    <alternativeName>
        <fullName evidence="2">Homoserine transacetylase</fullName>
        <shortName evidence="2">HTA</shortName>
    </alternativeName>
</protein>
<reference evidence="7" key="1">
    <citation type="submission" date="2016-10" db="EMBL/GenBank/DDBJ databases">
        <authorList>
            <person name="Varghese N."/>
            <person name="Submissions S."/>
        </authorList>
    </citation>
    <scope>NUCLEOTIDE SEQUENCE [LARGE SCALE GENOMIC DNA]</scope>
    <source>
        <strain evidence="7">DSM 19083</strain>
    </source>
</reference>
<dbReference type="NCBIfam" id="NF001209">
    <property type="entry name" value="PRK00175.1"/>
    <property type="match status" value="1"/>
</dbReference>
<evidence type="ECO:0000256" key="1">
    <source>
        <dbReference type="ARBA" id="ARBA00022679"/>
    </source>
</evidence>
<organism evidence="6 7">
    <name type="scientific">Flavimobilis marinus</name>
    <dbReference type="NCBI Taxonomy" id="285351"/>
    <lineage>
        <taxon>Bacteria</taxon>
        <taxon>Bacillati</taxon>
        <taxon>Actinomycetota</taxon>
        <taxon>Actinomycetes</taxon>
        <taxon>Micrococcales</taxon>
        <taxon>Jonesiaceae</taxon>
        <taxon>Flavimobilis</taxon>
    </lineage>
</organism>
<dbReference type="InterPro" id="IPR029058">
    <property type="entry name" value="AB_hydrolase_fold"/>
</dbReference>
<comment type="similarity">
    <text evidence="2">Belongs to the AB hydrolase superfamily. MetX family.</text>
</comment>
<dbReference type="STRING" id="285351.SAMN04488035_2014"/>
<evidence type="ECO:0000259" key="5">
    <source>
        <dbReference type="Pfam" id="PF00561"/>
    </source>
</evidence>
<evidence type="ECO:0000313" key="6">
    <source>
        <dbReference type="EMBL" id="SFF21437.1"/>
    </source>
</evidence>
<comment type="catalytic activity">
    <reaction evidence="2">
        <text>L-homoserine + acetyl-CoA = O-acetyl-L-homoserine + CoA</text>
        <dbReference type="Rhea" id="RHEA:13701"/>
        <dbReference type="ChEBI" id="CHEBI:57287"/>
        <dbReference type="ChEBI" id="CHEBI:57288"/>
        <dbReference type="ChEBI" id="CHEBI:57476"/>
        <dbReference type="ChEBI" id="CHEBI:57716"/>
        <dbReference type="EC" id="2.3.1.31"/>
    </reaction>
</comment>
<gene>
    <name evidence="2" type="primary">metXA</name>
    <name evidence="6" type="ORF">SAMN04488035_2014</name>
</gene>
<feature type="active site" description="Nucleophile" evidence="2 3">
    <location>
        <position position="190"/>
    </location>
</feature>
<keyword evidence="2" id="KW-0012">Acyltransferase</keyword>
<comment type="function">
    <text evidence="2">Transfers an acetyl group from acetyl-CoA to L-homoserine, forming acetyl-L-homoserine.</text>
</comment>
<comment type="subunit">
    <text evidence="2">Homodimer.</text>
</comment>
<evidence type="ECO:0000256" key="2">
    <source>
        <dbReference type="HAMAP-Rule" id="MF_00296"/>
    </source>
</evidence>
<feature type="active site" evidence="2 3">
    <location>
        <position position="386"/>
    </location>
</feature>
<dbReference type="GO" id="GO:0004414">
    <property type="term" value="F:homoserine O-acetyltransferase activity"/>
    <property type="evidence" value="ECO:0007669"/>
    <property type="project" value="UniProtKB-UniRule"/>
</dbReference>
<dbReference type="RefSeq" id="WP_093378079.1">
    <property type="nucleotide sequence ID" value="NZ_BNAN01000003.1"/>
</dbReference>
<name>A0A1I2GXC9_9MICO</name>
<comment type="pathway">
    <text evidence="2">Amino-acid biosynthesis; L-methionine biosynthesis via de novo pathway; O-acetyl-L-homoserine from L-homoserine: step 1/1.</text>
</comment>